<name>A0ABR8N3T3_9BACL</name>
<dbReference type="InterPro" id="IPR022513">
    <property type="entry name" value="TOMM_pelo"/>
</dbReference>
<accession>A0ABR8N3T3</accession>
<reference evidence="1 2" key="1">
    <citation type="submission" date="2020-09" db="EMBL/GenBank/DDBJ databases">
        <title>Paenibacillus sp. strain PR3 16S rRNA gene Genome sequencing and assembly.</title>
        <authorList>
            <person name="Kim J."/>
        </authorList>
    </citation>
    <scope>NUCLEOTIDE SEQUENCE [LARGE SCALE GENOMIC DNA]</scope>
    <source>
        <strain evidence="1 2">PR3</strain>
    </source>
</reference>
<organism evidence="1 2">
    <name type="scientific">Paenibacillus terricola</name>
    <dbReference type="NCBI Taxonomy" id="2763503"/>
    <lineage>
        <taxon>Bacteria</taxon>
        <taxon>Bacillati</taxon>
        <taxon>Bacillota</taxon>
        <taxon>Bacilli</taxon>
        <taxon>Bacillales</taxon>
        <taxon>Paenibacillaceae</taxon>
        <taxon>Paenibacillus</taxon>
    </lineage>
</organism>
<dbReference type="EMBL" id="JACXZA010000007">
    <property type="protein sequence ID" value="MBD3921921.1"/>
    <property type="molecule type" value="Genomic_DNA"/>
</dbReference>
<dbReference type="SUPFAM" id="SSF56209">
    <property type="entry name" value="Nitrile hydratase alpha chain"/>
    <property type="match status" value="1"/>
</dbReference>
<dbReference type="Proteomes" id="UP000609346">
    <property type="component" value="Unassembled WGS sequence"/>
</dbReference>
<gene>
    <name evidence="1" type="ORF">H8B09_24380</name>
</gene>
<evidence type="ECO:0000313" key="1">
    <source>
        <dbReference type="EMBL" id="MBD3921921.1"/>
    </source>
</evidence>
<dbReference type="InterPro" id="IPR036648">
    <property type="entry name" value="CN_Hdrase_a/SCN_Hdrase_g_sf"/>
</dbReference>
<sequence length="84" mass="9292">MSISVDALKVQIIKKAWEDEQFKQELLADPKAAILKAFQVEIPAAINLKVVEEEAASYYLVLPPKPEAVLTKAAEVGAQPFIWV</sequence>
<dbReference type="NCBIfam" id="TIGR03793">
    <property type="entry name" value="leader_NHLP"/>
    <property type="match status" value="1"/>
</dbReference>
<dbReference type="RefSeq" id="WP_191206222.1">
    <property type="nucleotide sequence ID" value="NZ_JACXZA010000007.1"/>
</dbReference>
<evidence type="ECO:0000313" key="2">
    <source>
        <dbReference type="Proteomes" id="UP000609346"/>
    </source>
</evidence>
<keyword evidence="2" id="KW-1185">Reference proteome</keyword>
<protein>
    <submittedName>
        <fullName evidence="1">NHLP leader peptide family RiPP</fullName>
    </submittedName>
</protein>
<comment type="caution">
    <text evidence="1">The sequence shown here is derived from an EMBL/GenBank/DDBJ whole genome shotgun (WGS) entry which is preliminary data.</text>
</comment>
<proteinExistence type="predicted"/>
<dbReference type="Gene3D" id="3.90.330.10">
    <property type="entry name" value="Nitrile hydratase alpha /Thiocyanate hydrolase gamma"/>
    <property type="match status" value="2"/>
</dbReference>